<evidence type="ECO:0000313" key="1">
    <source>
        <dbReference type="EMBL" id="AIK68498.1"/>
    </source>
</evidence>
<name>A0A076YJ38_9CAUD</name>
<organism evidence="1 2">
    <name type="scientific">Mesorhizobium phage vB_MloP_Lo5R7ANS</name>
    <dbReference type="NCBI Taxonomy" id="1527771"/>
    <lineage>
        <taxon>Viruses</taxon>
        <taxon>Duplodnaviria</taxon>
        <taxon>Heunggongvirae</taxon>
        <taxon>Uroviricota</taxon>
        <taxon>Caudoviricetes</taxon>
        <taxon>Autographivirales</taxon>
        <taxon>Pairvirus</taxon>
        <taxon>Pairvirus Lo5R7ANS</taxon>
    </lineage>
</organism>
<proteinExistence type="predicted"/>
<protein>
    <submittedName>
        <fullName evidence="1">Uncharacterized protein</fullName>
    </submittedName>
</protein>
<evidence type="ECO:0000313" key="2">
    <source>
        <dbReference type="Proteomes" id="UP000201609"/>
    </source>
</evidence>
<gene>
    <name evidence="1" type="ORF">Lo5R7ANS_28</name>
</gene>
<dbReference type="KEGG" id="vg:22109835"/>
<sequence length="165" mass="19859">MELNSKAWTGREARSSYPSVTELIDKYLPRKTRAEVYAMSRAYEDRITDLMHTIHDYHLRCEAMAKHMDGMEKEFYSRVAWPVSHGTFDSAVEINPMNMTQSYQVEWRPETYRARYVMRESDLINERDHPHLFEMVCRQFEEHITRTLIPKLRLEFAKLYSRTTR</sequence>
<dbReference type="Proteomes" id="UP000201609">
    <property type="component" value="Segment"/>
</dbReference>
<dbReference type="GeneID" id="22109835"/>
<dbReference type="RefSeq" id="YP_009100075.1">
    <property type="nucleotide sequence ID" value="NC_025431.1"/>
</dbReference>
<accession>A0A076YJ38</accession>
<keyword evidence="2" id="KW-1185">Reference proteome</keyword>
<dbReference type="EMBL" id="KM199771">
    <property type="protein sequence ID" value="AIK68498.1"/>
    <property type="molecule type" value="Genomic_DNA"/>
</dbReference>
<reference evidence="1 2" key="1">
    <citation type="submission" date="2014-07" db="EMBL/GenBank/DDBJ databases">
        <title>Genomic characterization of two T7-like Mesorhizobium loti phages vB_MloP_Lo5R7ANS and vB_MloP_Cp1R7ANS-C2.</title>
        <authorList>
            <person name="Halmillawewa A.P."/>
            <person name="Perry B."/>
            <person name="Gavard R."/>
            <person name="Yost C.K."/>
            <person name="Hynes M.F."/>
        </authorList>
    </citation>
    <scope>NUCLEOTIDE SEQUENCE [LARGE SCALE GENOMIC DNA]</scope>
</reference>